<dbReference type="Pfam" id="PF01476">
    <property type="entry name" value="LysM"/>
    <property type="match status" value="1"/>
</dbReference>
<dbReference type="SUPFAM" id="SSF54106">
    <property type="entry name" value="LysM domain"/>
    <property type="match status" value="1"/>
</dbReference>
<sequence length="262" mass="29734">MFLTRSFIVFLLFLVSVSVSAQYVNTDELVIVPGETNPLNLEELSLMQDSVKELNRGYLAQFLIPGNQGYVISRFGPRSGRMHYGTDIKMDRGDTIVASQSGTVIRAGWGTGWGNLIILQHENNIETYYAHQTRFLVKVGDWVEKGEPIGLAGSTGRARGPHLHFEMRENGQAFDPELVFDFKNEKIREDAYEMESLVALHKKLKPKGYSTNVAVPEYYKVRSGDSLWVISRKFKTPINEICRLNRISENSTLQIGQPLRLY</sequence>
<dbReference type="RefSeq" id="WP_343335896.1">
    <property type="nucleotide sequence ID" value="NZ_JAPOHD010000069.1"/>
</dbReference>
<dbReference type="InterPro" id="IPR016047">
    <property type="entry name" value="M23ase_b-sheet_dom"/>
</dbReference>
<dbReference type="Pfam" id="PF01551">
    <property type="entry name" value="Peptidase_M23"/>
    <property type="match status" value="1"/>
</dbReference>
<reference evidence="3" key="1">
    <citation type="submission" date="2022-11" db="EMBL/GenBank/DDBJ databases">
        <title>Marilongibacter aestuarii gen. nov., sp. nov., isolated from tidal flat sediment.</title>
        <authorList>
            <person name="Jiayan W."/>
        </authorList>
    </citation>
    <scope>NUCLEOTIDE SEQUENCE</scope>
    <source>
        <strain evidence="3">Z1-6</strain>
    </source>
</reference>
<dbReference type="AlphaFoldDB" id="A0A9X3J9G9"/>
<gene>
    <name evidence="3" type="ORF">OU798_24685</name>
</gene>
<evidence type="ECO:0000259" key="2">
    <source>
        <dbReference type="PROSITE" id="PS51782"/>
    </source>
</evidence>
<organism evidence="3 4">
    <name type="scientific">Draconibacterium aestuarii</name>
    <dbReference type="NCBI Taxonomy" id="2998507"/>
    <lineage>
        <taxon>Bacteria</taxon>
        <taxon>Pseudomonadati</taxon>
        <taxon>Bacteroidota</taxon>
        <taxon>Bacteroidia</taxon>
        <taxon>Marinilabiliales</taxon>
        <taxon>Prolixibacteraceae</taxon>
        <taxon>Draconibacterium</taxon>
    </lineage>
</organism>
<evidence type="ECO:0000313" key="3">
    <source>
        <dbReference type="EMBL" id="MCY1723571.1"/>
    </source>
</evidence>
<name>A0A9X3J9G9_9BACT</name>
<dbReference type="InterPro" id="IPR018392">
    <property type="entry name" value="LysM"/>
</dbReference>
<dbReference type="EMBL" id="JAPOHD010000069">
    <property type="protein sequence ID" value="MCY1723571.1"/>
    <property type="molecule type" value="Genomic_DNA"/>
</dbReference>
<dbReference type="Gene3D" id="3.10.350.10">
    <property type="entry name" value="LysM domain"/>
    <property type="match status" value="1"/>
</dbReference>
<evidence type="ECO:0000256" key="1">
    <source>
        <dbReference type="SAM" id="SignalP"/>
    </source>
</evidence>
<dbReference type="SUPFAM" id="SSF51261">
    <property type="entry name" value="Duplicated hybrid motif"/>
    <property type="match status" value="1"/>
</dbReference>
<dbReference type="GO" id="GO:0004222">
    <property type="term" value="F:metalloendopeptidase activity"/>
    <property type="evidence" value="ECO:0007669"/>
    <property type="project" value="TreeGrafter"/>
</dbReference>
<dbReference type="SMART" id="SM00257">
    <property type="entry name" value="LysM"/>
    <property type="match status" value="1"/>
</dbReference>
<dbReference type="Gene3D" id="2.70.70.10">
    <property type="entry name" value="Glucose Permease (Domain IIA)"/>
    <property type="match status" value="1"/>
</dbReference>
<feature type="chain" id="PRO_5040851716" evidence="1">
    <location>
        <begin position="22"/>
        <end position="262"/>
    </location>
</feature>
<dbReference type="Proteomes" id="UP001145087">
    <property type="component" value="Unassembled WGS sequence"/>
</dbReference>
<dbReference type="PROSITE" id="PS51782">
    <property type="entry name" value="LYSM"/>
    <property type="match status" value="1"/>
</dbReference>
<feature type="signal peptide" evidence="1">
    <location>
        <begin position="1"/>
        <end position="21"/>
    </location>
</feature>
<dbReference type="InterPro" id="IPR050570">
    <property type="entry name" value="Cell_wall_metabolism_enzyme"/>
</dbReference>
<proteinExistence type="predicted"/>
<comment type="caution">
    <text evidence="3">The sequence shown here is derived from an EMBL/GenBank/DDBJ whole genome shotgun (WGS) entry which is preliminary data.</text>
</comment>
<keyword evidence="4" id="KW-1185">Reference proteome</keyword>
<keyword evidence="1" id="KW-0732">Signal</keyword>
<dbReference type="InterPro" id="IPR036779">
    <property type="entry name" value="LysM_dom_sf"/>
</dbReference>
<dbReference type="CDD" id="cd00118">
    <property type="entry name" value="LysM"/>
    <property type="match status" value="1"/>
</dbReference>
<dbReference type="InterPro" id="IPR011055">
    <property type="entry name" value="Dup_hybrid_motif"/>
</dbReference>
<evidence type="ECO:0000313" key="4">
    <source>
        <dbReference type="Proteomes" id="UP001145087"/>
    </source>
</evidence>
<dbReference type="PANTHER" id="PTHR21666">
    <property type="entry name" value="PEPTIDASE-RELATED"/>
    <property type="match status" value="1"/>
</dbReference>
<dbReference type="PANTHER" id="PTHR21666:SF270">
    <property type="entry name" value="MUREIN HYDROLASE ACTIVATOR ENVC"/>
    <property type="match status" value="1"/>
</dbReference>
<feature type="domain" description="LysM" evidence="2">
    <location>
        <begin position="217"/>
        <end position="261"/>
    </location>
</feature>
<dbReference type="CDD" id="cd12797">
    <property type="entry name" value="M23_peptidase"/>
    <property type="match status" value="1"/>
</dbReference>
<accession>A0A9X3J9G9</accession>
<protein>
    <submittedName>
        <fullName evidence="3">M23 family metallopeptidase</fullName>
    </submittedName>
</protein>